<sequence length="59" mass="6513">GRGDVLSAGPRKQFDKFSLRQGICKLVDKAAPSFDEICDRFVFELSNGIKVGDGYFLSN</sequence>
<comment type="caution">
    <text evidence="1">The sequence shown here is derived from an EMBL/GenBank/DDBJ whole genome shotgun (WGS) entry which is preliminary data.</text>
</comment>
<reference evidence="1 2" key="1">
    <citation type="journal article" date="2021" name="Nat. Plants">
        <title>The Taxus genome provides insights into paclitaxel biosynthesis.</title>
        <authorList>
            <person name="Xiong X."/>
            <person name="Gou J."/>
            <person name="Liao Q."/>
            <person name="Li Y."/>
            <person name="Zhou Q."/>
            <person name="Bi G."/>
            <person name="Li C."/>
            <person name="Du R."/>
            <person name="Wang X."/>
            <person name="Sun T."/>
            <person name="Guo L."/>
            <person name="Liang H."/>
            <person name="Lu P."/>
            <person name="Wu Y."/>
            <person name="Zhang Z."/>
            <person name="Ro D.K."/>
            <person name="Shang Y."/>
            <person name="Huang S."/>
            <person name="Yan J."/>
        </authorList>
    </citation>
    <scope>NUCLEOTIDE SEQUENCE [LARGE SCALE GENOMIC DNA]</scope>
    <source>
        <strain evidence="1">Ta-2019</strain>
    </source>
</reference>
<dbReference type="AlphaFoldDB" id="A0AA38GYX6"/>
<organism evidence="1 2">
    <name type="scientific">Taxus chinensis</name>
    <name type="common">Chinese yew</name>
    <name type="synonym">Taxus wallichiana var. chinensis</name>
    <dbReference type="NCBI Taxonomy" id="29808"/>
    <lineage>
        <taxon>Eukaryota</taxon>
        <taxon>Viridiplantae</taxon>
        <taxon>Streptophyta</taxon>
        <taxon>Embryophyta</taxon>
        <taxon>Tracheophyta</taxon>
        <taxon>Spermatophyta</taxon>
        <taxon>Pinopsida</taxon>
        <taxon>Pinidae</taxon>
        <taxon>Conifers II</taxon>
        <taxon>Cupressales</taxon>
        <taxon>Taxaceae</taxon>
        <taxon>Taxus</taxon>
    </lineage>
</organism>
<feature type="non-terminal residue" evidence="1">
    <location>
        <position position="1"/>
    </location>
</feature>
<feature type="non-terminal residue" evidence="1">
    <location>
        <position position="59"/>
    </location>
</feature>
<name>A0AA38GYX6_TAXCH</name>
<proteinExistence type="predicted"/>
<dbReference type="Proteomes" id="UP000824469">
    <property type="component" value="Unassembled WGS sequence"/>
</dbReference>
<protein>
    <submittedName>
        <fullName evidence="1">Uncharacterized protein</fullName>
    </submittedName>
</protein>
<gene>
    <name evidence="1" type="ORF">KI387_004036</name>
</gene>
<evidence type="ECO:0000313" key="1">
    <source>
        <dbReference type="EMBL" id="KAH9331928.1"/>
    </source>
</evidence>
<accession>A0AA38GYX6</accession>
<dbReference type="EMBL" id="JAHRHJ020000001">
    <property type="protein sequence ID" value="KAH9331928.1"/>
    <property type="molecule type" value="Genomic_DNA"/>
</dbReference>
<evidence type="ECO:0000313" key="2">
    <source>
        <dbReference type="Proteomes" id="UP000824469"/>
    </source>
</evidence>
<keyword evidence="2" id="KW-1185">Reference proteome</keyword>